<sequence length="1101" mass="126889">MKHILLFIFSFFTLTSVAQSLSEDEVKKYLDALQKEEIISEFGKDGFLKTIAKDNPAIKQRLSGMPFGALSKMPDSLFRSRAAILGFVGVFELVRNVGSAADELVQLREMSEKILGESMYFKPDIDGDVNARNPISFLGLEQNLKASKEKYLVLADKLKSIQLIDQKVYDELLKWLEKDRIKLINDFGFFVYAAKQTWFYDNYASQKSIQFKFIDSLQAVNLLSKAKAEAIKQSYKPFELKSKIDILSESNNVVIIPREQGNFTREEIYERMFSEVKTKLLPDFAFTNFSVKEISKPTTEQSFDSPMGLPFKSPLDKNKKNFRLQYTVNGLTYAQKADTDFSWLSNLKSLIPPDIDIDSSVIASYATVFSPLIGINAKDFQSINDYLTDRKSDKRLIMLTNEVNPLLPIRDARKALLLVDSTQSLVFKTKWQDNAFIGGLLGTEKVDFSNAYSRDKLTAIIKDLQENNILPADNKDLIDKAIVDLRFEARNRSNVKRSLLLSFPSIIAKVNFSPKTDTEKINAFKTFIAELARVSHNKFKPEKINDNFANEILKSSEKDRNLVMSFRLKDKKYEYKQEVPKIEKELIEAQKNLKNNSFVNFDNVSLHEYQLIELVNESLEENKIDGAFYKINTSYNTFTLGEQGNYIFLTQQQYEYIDKTHSEIFNEPITENAYHSYQSQIAAFSTKDFADALKRENMLSDEELKAIDLNKTKEPSEVLKASSQAVVFDLNELAGKNNAELYEYILKKFGTKLLPNTTISDLNYKKAREFSDSTEYGEYLVSVKINGRAYEQKLYVSLAKVVQNALDSLKNEKSQYFPGIGENQFKVVNDYLNDVASPHRLVIVCDYRSPKISFVLFDSTQAGLVAETLPNNYVDFSMYNRDFSRDSLQNTIFELGRMGFIEPMNEAQRDEFILKFRRVQGSGKTLLEALPGVIAKSNMWELEDFKDVYKSIIDSLKTISKGRFNPVKVEDNFQKMLKKGEFKNRTFTYSFELHNKKYSESQFIKALPKSKNKDNQSGYDYFDFDTAKMLELVNKAVAEQNAEYAFYELYNGEDDELTGPQFIFLSAKQYRWIKNKYPELFETYEDNRLYDSDKIDDKNKN</sequence>
<comment type="caution">
    <text evidence="2">The sequence shown here is derived from an EMBL/GenBank/DDBJ whole genome shotgun (WGS) entry which is preliminary data.</text>
</comment>
<dbReference type="EMBL" id="JBHULC010000009">
    <property type="protein sequence ID" value="MFD2521466.1"/>
    <property type="molecule type" value="Genomic_DNA"/>
</dbReference>
<keyword evidence="3" id="KW-1185">Reference proteome</keyword>
<accession>A0ABW5J9J6</accession>
<reference evidence="3" key="1">
    <citation type="journal article" date="2019" name="Int. J. Syst. Evol. Microbiol.">
        <title>The Global Catalogue of Microorganisms (GCM) 10K type strain sequencing project: providing services to taxonomists for standard genome sequencing and annotation.</title>
        <authorList>
            <consortium name="The Broad Institute Genomics Platform"/>
            <consortium name="The Broad Institute Genome Sequencing Center for Infectious Disease"/>
            <person name="Wu L."/>
            <person name="Ma J."/>
        </authorList>
    </citation>
    <scope>NUCLEOTIDE SEQUENCE [LARGE SCALE GENOMIC DNA]</scope>
    <source>
        <strain evidence="3">KCTC 52344</strain>
    </source>
</reference>
<organism evidence="2 3">
    <name type="scientific">Emticicia soli</name>
    <dbReference type="NCBI Taxonomy" id="2027878"/>
    <lineage>
        <taxon>Bacteria</taxon>
        <taxon>Pseudomonadati</taxon>
        <taxon>Bacteroidota</taxon>
        <taxon>Cytophagia</taxon>
        <taxon>Cytophagales</taxon>
        <taxon>Leadbetterellaceae</taxon>
        <taxon>Emticicia</taxon>
    </lineage>
</organism>
<evidence type="ECO:0000256" key="1">
    <source>
        <dbReference type="SAM" id="SignalP"/>
    </source>
</evidence>
<evidence type="ECO:0000313" key="3">
    <source>
        <dbReference type="Proteomes" id="UP001597510"/>
    </source>
</evidence>
<protein>
    <submittedName>
        <fullName evidence="2">Uncharacterized protein</fullName>
    </submittedName>
</protein>
<proteinExistence type="predicted"/>
<dbReference type="Proteomes" id="UP001597510">
    <property type="component" value="Unassembled WGS sequence"/>
</dbReference>
<keyword evidence="1" id="KW-0732">Signal</keyword>
<dbReference type="RefSeq" id="WP_340236813.1">
    <property type="nucleotide sequence ID" value="NZ_JBBEWC010000007.1"/>
</dbReference>
<name>A0ABW5J9J6_9BACT</name>
<feature type="chain" id="PRO_5046362095" evidence="1">
    <location>
        <begin position="19"/>
        <end position="1101"/>
    </location>
</feature>
<feature type="signal peptide" evidence="1">
    <location>
        <begin position="1"/>
        <end position="18"/>
    </location>
</feature>
<evidence type="ECO:0000313" key="2">
    <source>
        <dbReference type="EMBL" id="MFD2521466.1"/>
    </source>
</evidence>
<gene>
    <name evidence="2" type="ORF">ACFSR2_11250</name>
</gene>